<protein>
    <submittedName>
        <fullName evidence="1">Uncharacterized protein</fullName>
    </submittedName>
</protein>
<reference evidence="1 2" key="1">
    <citation type="submission" date="2019-05" db="EMBL/GenBank/DDBJ databases">
        <title>The compact genome of Giardia muris reveals important steps in the evolution of intestinal protozoan parasites.</title>
        <authorList>
            <person name="Xu F."/>
            <person name="Jimenez-Gonzalez A."/>
            <person name="Einarsson E."/>
            <person name="Astvaldsson A."/>
            <person name="Peirasmaki D."/>
            <person name="Eckmann L."/>
            <person name="Andersson J.O."/>
            <person name="Svard S.G."/>
            <person name="Jerlstrom-Hultqvist J."/>
        </authorList>
    </citation>
    <scope>NUCLEOTIDE SEQUENCE [LARGE SCALE GENOMIC DNA]</scope>
    <source>
        <strain evidence="1 2">Roberts-Thomson</strain>
    </source>
</reference>
<proteinExistence type="predicted"/>
<sequence>MLTRLLLECGTIEAGLFDEAEIMEARRRLQAADLDVVRAIEPANHVNNKKNLLVLSTPSFTDDGRKVIDEIASKGRRACDLGLPASCGKIIQEMIPKLPKAVIVKKNDDFRSIQALKEAGLVIESPGIDSLDLPPGELQDLRHPHCIPSMRLLTDLKKHTGEDMFPCVVCKAPVGYGFVCPVETCAGCMHFSCIHEELCRGLEGCHQCGSPFPEYLTPKALEVLARHDTLRSPFDRDM</sequence>
<keyword evidence="2" id="KW-1185">Reference proteome</keyword>
<dbReference type="VEuPathDB" id="GiardiaDB:GMRT_12776"/>
<dbReference type="AlphaFoldDB" id="A0A4Z1SN28"/>
<evidence type="ECO:0000313" key="1">
    <source>
        <dbReference type="EMBL" id="TNJ27144.1"/>
    </source>
</evidence>
<comment type="caution">
    <text evidence="1">The sequence shown here is derived from an EMBL/GenBank/DDBJ whole genome shotgun (WGS) entry which is preliminary data.</text>
</comment>
<dbReference type="Proteomes" id="UP000315496">
    <property type="component" value="Chromosome 4"/>
</dbReference>
<gene>
    <name evidence="1" type="ORF">GMRT_12776</name>
</gene>
<evidence type="ECO:0000313" key="2">
    <source>
        <dbReference type="Proteomes" id="UP000315496"/>
    </source>
</evidence>
<organism evidence="1 2">
    <name type="scientific">Giardia muris</name>
    <dbReference type="NCBI Taxonomy" id="5742"/>
    <lineage>
        <taxon>Eukaryota</taxon>
        <taxon>Metamonada</taxon>
        <taxon>Diplomonadida</taxon>
        <taxon>Hexamitidae</taxon>
        <taxon>Giardiinae</taxon>
        <taxon>Giardia</taxon>
    </lineage>
</organism>
<accession>A0A4Z1SN28</accession>
<dbReference type="EMBL" id="VDLU01000004">
    <property type="protein sequence ID" value="TNJ27144.1"/>
    <property type="molecule type" value="Genomic_DNA"/>
</dbReference>
<name>A0A4Z1SN28_GIAMU</name>